<dbReference type="EMBL" id="JAMKFE010000008">
    <property type="protein sequence ID" value="MCM5680881.1"/>
    <property type="molecule type" value="Genomic_DNA"/>
</dbReference>
<keyword evidence="1" id="KW-1133">Transmembrane helix</keyword>
<feature type="transmembrane region" description="Helical" evidence="1">
    <location>
        <begin position="29"/>
        <end position="52"/>
    </location>
</feature>
<keyword evidence="1" id="KW-0472">Membrane</keyword>
<gene>
    <name evidence="3" type="ORF">M8A51_15250</name>
</gene>
<reference evidence="3" key="1">
    <citation type="submission" date="2022-05" db="EMBL/GenBank/DDBJ databases">
        <title>Schlegelella sp. nov., isolated from mangrove soil.</title>
        <authorList>
            <person name="Liu Y."/>
            <person name="Ge X."/>
            <person name="Liu W."/>
        </authorList>
    </citation>
    <scope>NUCLEOTIDE SEQUENCE</scope>
    <source>
        <strain evidence="3">S2-27</strain>
    </source>
</reference>
<accession>A0ABT0YRX8</accession>
<keyword evidence="4" id="KW-1185">Reference proteome</keyword>
<comment type="caution">
    <text evidence="3">The sequence shown here is derived from an EMBL/GenBank/DDBJ whole genome shotgun (WGS) entry which is preliminary data.</text>
</comment>
<evidence type="ECO:0000256" key="2">
    <source>
        <dbReference type="SAM" id="SignalP"/>
    </source>
</evidence>
<protein>
    <recommendedName>
        <fullName evidence="5">MYXO-CTERM domain-containing protein</fullName>
    </recommendedName>
</protein>
<dbReference type="Proteomes" id="UP001165541">
    <property type="component" value="Unassembled WGS sequence"/>
</dbReference>
<evidence type="ECO:0008006" key="5">
    <source>
        <dbReference type="Google" id="ProtNLM"/>
    </source>
</evidence>
<name>A0ABT0YRX8_9BURK</name>
<dbReference type="RefSeq" id="WP_251779322.1">
    <property type="nucleotide sequence ID" value="NZ_JAMKFE010000008.1"/>
</dbReference>
<keyword evidence="2" id="KW-0732">Signal</keyword>
<proteinExistence type="predicted"/>
<evidence type="ECO:0000313" key="4">
    <source>
        <dbReference type="Proteomes" id="UP001165541"/>
    </source>
</evidence>
<organism evidence="3 4">
    <name type="scientific">Caldimonas mangrovi</name>
    <dbReference type="NCBI Taxonomy" id="2944811"/>
    <lineage>
        <taxon>Bacteria</taxon>
        <taxon>Pseudomonadati</taxon>
        <taxon>Pseudomonadota</taxon>
        <taxon>Betaproteobacteria</taxon>
        <taxon>Burkholderiales</taxon>
        <taxon>Sphaerotilaceae</taxon>
        <taxon>Caldimonas</taxon>
    </lineage>
</organism>
<evidence type="ECO:0000256" key="1">
    <source>
        <dbReference type="SAM" id="Phobius"/>
    </source>
</evidence>
<sequence>MKRAATFLLLGLTGLTVQAHEGHSLPGTHHWHATDVFGYVALAAVIGAVWWWSGRK</sequence>
<evidence type="ECO:0000313" key="3">
    <source>
        <dbReference type="EMBL" id="MCM5680881.1"/>
    </source>
</evidence>
<feature type="signal peptide" evidence="2">
    <location>
        <begin position="1"/>
        <end position="19"/>
    </location>
</feature>
<feature type="chain" id="PRO_5047371432" description="MYXO-CTERM domain-containing protein" evidence="2">
    <location>
        <begin position="20"/>
        <end position="56"/>
    </location>
</feature>
<keyword evidence="1" id="KW-0812">Transmembrane</keyword>